<evidence type="ECO:0000313" key="4">
    <source>
        <dbReference type="Proteomes" id="UP001305521"/>
    </source>
</evidence>
<dbReference type="CDD" id="cd03047">
    <property type="entry name" value="GST_N_2"/>
    <property type="match status" value="1"/>
</dbReference>
<keyword evidence="4" id="KW-1185">Reference proteome</keyword>
<feature type="domain" description="GST N-terminal" evidence="1">
    <location>
        <begin position="8"/>
        <end position="89"/>
    </location>
</feature>
<dbReference type="Gene3D" id="1.20.1050.10">
    <property type="match status" value="1"/>
</dbReference>
<evidence type="ECO:0000313" key="3">
    <source>
        <dbReference type="EMBL" id="WPB85141.1"/>
    </source>
</evidence>
<dbReference type="SUPFAM" id="SSF52833">
    <property type="entry name" value="Thioredoxin-like"/>
    <property type="match status" value="1"/>
</dbReference>
<dbReference type="EMBL" id="CP137852">
    <property type="protein sequence ID" value="WPB85141.1"/>
    <property type="molecule type" value="Genomic_DNA"/>
</dbReference>
<dbReference type="InterPro" id="IPR036249">
    <property type="entry name" value="Thioredoxin-like_sf"/>
</dbReference>
<dbReference type="InterPro" id="IPR036282">
    <property type="entry name" value="Glutathione-S-Trfase_C_sf"/>
</dbReference>
<dbReference type="PANTHER" id="PTHR44051">
    <property type="entry name" value="GLUTATHIONE S-TRANSFERASE-RELATED"/>
    <property type="match status" value="1"/>
</dbReference>
<organism evidence="3 4">
    <name type="scientific">Sediminicoccus rosea</name>
    <dbReference type="NCBI Taxonomy" id="1225128"/>
    <lineage>
        <taxon>Bacteria</taxon>
        <taxon>Pseudomonadati</taxon>
        <taxon>Pseudomonadota</taxon>
        <taxon>Alphaproteobacteria</taxon>
        <taxon>Acetobacterales</taxon>
        <taxon>Roseomonadaceae</taxon>
        <taxon>Sediminicoccus</taxon>
    </lineage>
</organism>
<dbReference type="Pfam" id="PF00043">
    <property type="entry name" value="GST_C"/>
    <property type="match status" value="1"/>
</dbReference>
<dbReference type="RefSeq" id="WP_318649107.1">
    <property type="nucleotide sequence ID" value="NZ_CP137852.1"/>
</dbReference>
<accession>A0ABZ0PHK0</accession>
<dbReference type="Gene3D" id="3.40.30.10">
    <property type="entry name" value="Glutaredoxin"/>
    <property type="match status" value="1"/>
</dbReference>
<dbReference type="Proteomes" id="UP001305521">
    <property type="component" value="Chromosome"/>
</dbReference>
<dbReference type="InterPro" id="IPR040079">
    <property type="entry name" value="Glutathione_S-Trfase"/>
</dbReference>
<dbReference type="PROSITE" id="PS50404">
    <property type="entry name" value="GST_NTER"/>
    <property type="match status" value="1"/>
</dbReference>
<dbReference type="SFLD" id="SFLDG00358">
    <property type="entry name" value="Main_(cytGST)"/>
    <property type="match status" value="1"/>
</dbReference>
<dbReference type="PROSITE" id="PS50405">
    <property type="entry name" value="GST_CTER"/>
    <property type="match status" value="1"/>
</dbReference>
<dbReference type="SUPFAM" id="SSF47616">
    <property type="entry name" value="GST C-terminal domain-like"/>
    <property type="match status" value="1"/>
</dbReference>
<proteinExistence type="predicted"/>
<name>A0ABZ0PHK0_9PROT</name>
<dbReference type="InterPro" id="IPR004045">
    <property type="entry name" value="Glutathione_S-Trfase_N"/>
</dbReference>
<dbReference type="SFLD" id="SFLDG01150">
    <property type="entry name" value="Main.1:_Beta-like"/>
    <property type="match status" value="1"/>
</dbReference>
<protein>
    <submittedName>
        <fullName evidence="3">Glutathione S-transferase family protein</fullName>
    </submittedName>
</protein>
<sequence length="215" mass="24200">METTLRPPALKLLGRHNAFNVRKVLWLLDELALPFAQEDWGRGFRSTDDPEFLALNPLGTVPVLVDGEAVIRESHVILRYLAARAGAEALYPTPLAARAKVEAWMDWVAYEMSMPMRGAYLGGELGLTPWNRASFVQMGRAEYAKRMGQLDVALRDVPYLAGAAFTLADIPAGFVVHRWFSMRSIERTPMPALEAYYERLSERPAYRAHIRNGLP</sequence>
<evidence type="ECO:0000259" key="1">
    <source>
        <dbReference type="PROSITE" id="PS50404"/>
    </source>
</evidence>
<gene>
    <name evidence="3" type="ORF">R9Z33_24010</name>
</gene>
<reference evidence="3 4" key="1">
    <citation type="submission" date="2023-11" db="EMBL/GenBank/DDBJ databases">
        <title>Arctic aerobic anoxygenic photoheterotroph Sediminicoccus rosea KRV36 adapts its photosynthesis to long days of polar summer.</title>
        <authorList>
            <person name="Tomasch J."/>
            <person name="Kopejtka K."/>
            <person name="Bily T."/>
            <person name="Gardiner A.T."/>
            <person name="Gardian Z."/>
            <person name="Shivaramu S."/>
            <person name="Koblizek M."/>
            <person name="Engelhardt F."/>
            <person name="Kaftan D."/>
        </authorList>
    </citation>
    <scope>NUCLEOTIDE SEQUENCE [LARGE SCALE GENOMIC DNA]</scope>
    <source>
        <strain evidence="3 4">R-30</strain>
    </source>
</reference>
<dbReference type="SFLD" id="SFLDS00019">
    <property type="entry name" value="Glutathione_Transferase_(cytos"/>
    <property type="match status" value="1"/>
</dbReference>
<evidence type="ECO:0000259" key="2">
    <source>
        <dbReference type="PROSITE" id="PS50405"/>
    </source>
</evidence>
<feature type="domain" description="GST C-terminal" evidence="2">
    <location>
        <begin position="94"/>
        <end position="215"/>
    </location>
</feature>
<dbReference type="Pfam" id="PF13409">
    <property type="entry name" value="GST_N_2"/>
    <property type="match status" value="1"/>
</dbReference>
<dbReference type="InterPro" id="IPR010987">
    <property type="entry name" value="Glutathione-S-Trfase_C-like"/>
</dbReference>
<dbReference type="PANTHER" id="PTHR44051:SF19">
    <property type="entry name" value="DISULFIDE-BOND OXIDOREDUCTASE YFCG"/>
    <property type="match status" value="1"/>
</dbReference>
<dbReference type="InterPro" id="IPR004046">
    <property type="entry name" value="GST_C"/>
</dbReference>